<dbReference type="Gene3D" id="1.10.10.10">
    <property type="entry name" value="Winged helix-like DNA-binding domain superfamily/Winged helix DNA-binding domain"/>
    <property type="match status" value="1"/>
</dbReference>
<dbReference type="InterPro" id="IPR009057">
    <property type="entry name" value="Homeodomain-like_sf"/>
</dbReference>
<dbReference type="SUPFAM" id="SSF46689">
    <property type="entry name" value="Homeodomain-like"/>
    <property type="match status" value="1"/>
</dbReference>
<reference evidence="1 2" key="1">
    <citation type="submission" date="2018-06" db="EMBL/GenBank/DDBJ databases">
        <title>Genomic Encyclopedia of Archaeal and Bacterial Type Strains, Phase II (KMG-II): from individual species to whole genera.</title>
        <authorList>
            <person name="Goeker M."/>
        </authorList>
    </citation>
    <scope>NUCLEOTIDE SEQUENCE [LARGE SCALE GENOMIC DNA]</scope>
    <source>
        <strain evidence="1 2">DSM 23857</strain>
    </source>
</reference>
<dbReference type="EMBL" id="QLLL01000007">
    <property type="protein sequence ID" value="RAJ01728.1"/>
    <property type="molecule type" value="Genomic_DNA"/>
</dbReference>
<dbReference type="AlphaFoldDB" id="A0A327QD18"/>
<name>A0A327QD18_9BACT</name>
<sequence length="97" mass="10978">MMKRSKLFGLKGLGGGQSSYDDSFRRMVVRDYETGNLSVSQLAVKYGIKNHDVKNWKKRFRGDIAVITTINEIAMTPEEQKDQAALKKELAALKKEV</sequence>
<gene>
    <name evidence="1" type="ORF">LX64_03946</name>
</gene>
<feature type="non-terminal residue" evidence="1">
    <location>
        <position position="97"/>
    </location>
</feature>
<comment type="caution">
    <text evidence="1">The sequence shown here is derived from an EMBL/GenBank/DDBJ whole genome shotgun (WGS) entry which is preliminary data.</text>
</comment>
<evidence type="ECO:0000313" key="2">
    <source>
        <dbReference type="Proteomes" id="UP000249547"/>
    </source>
</evidence>
<protein>
    <submittedName>
        <fullName evidence="1">Transposase</fullName>
    </submittedName>
</protein>
<evidence type="ECO:0000313" key="1">
    <source>
        <dbReference type="EMBL" id="RAJ01728.1"/>
    </source>
</evidence>
<dbReference type="InterPro" id="IPR002514">
    <property type="entry name" value="Transposase_8"/>
</dbReference>
<dbReference type="GO" id="GO:0003677">
    <property type="term" value="F:DNA binding"/>
    <property type="evidence" value="ECO:0007669"/>
    <property type="project" value="InterPro"/>
</dbReference>
<dbReference type="GO" id="GO:0004803">
    <property type="term" value="F:transposase activity"/>
    <property type="evidence" value="ECO:0007669"/>
    <property type="project" value="InterPro"/>
</dbReference>
<keyword evidence="2" id="KW-1185">Reference proteome</keyword>
<dbReference type="GO" id="GO:0006313">
    <property type="term" value="P:DNA transposition"/>
    <property type="evidence" value="ECO:0007669"/>
    <property type="project" value="InterPro"/>
</dbReference>
<proteinExistence type="predicted"/>
<dbReference type="InterPro" id="IPR036388">
    <property type="entry name" value="WH-like_DNA-bd_sf"/>
</dbReference>
<dbReference type="Proteomes" id="UP000249547">
    <property type="component" value="Unassembled WGS sequence"/>
</dbReference>
<dbReference type="Pfam" id="PF01527">
    <property type="entry name" value="HTH_Tnp_1"/>
    <property type="match status" value="1"/>
</dbReference>
<accession>A0A327QD18</accession>
<organism evidence="1 2">
    <name type="scientific">Chitinophaga skermanii</name>
    <dbReference type="NCBI Taxonomy" id="331697"/>
    <lineage>
        <taxon>Bacteria</taxon>
        <taxon>Pseudomonadati</taxon>
        <taxon>Bacteroidota</taxon>
        <taxon>Chitinophagia</taxon>
        <taxon>Chitinophagales</taxon>
        <taxon>Chitinophagaceae</taxon>
        <taxon>Chitinophaga</taxon>
    </lineage>
</organism>